<accession>A0AAJ0HL05</accession>
<dbReference type="EMBL" id="JAUIQD010000003">
    <property type="protein sequence ID" value="KAK3356528.1"/>
    <property type="molecule type" value="Genomic_DNA"/>
</dbReference>
<keyword evidence="1" id="KW-0732">Signal</keyword>
<sequence>MRPLFLAALLRCYPVLAQINIGTTWLSTSFISETYSSSTAVDYGNTPVTPVPTLTADIVIVSSYVTEALASRDIYHTTWTPIIVTRNTTVTDVTWTSPIVATITLSPSTCINEELPSKKTVTNDLNHISINHYYDGDGSGRREIYAYTIPCDCDSDK</sequence>
<comment type="caution">
    <text evidence="2">The sequence shown here is derived from an EMBL/GenBank/DDBJ whole genome shotgun (WGS) entry which is preliminary data.</text>
</comment>
<proteinExistence type="predicted"/>
<evidence type="ECO:0000313" key="3">
    <source>
        <dbReference type="Proteomes" id="UP001275084"/>
    </source>
</evidence>
<evidence type="ECO:0000313" key="2">
    <source>
        <dbReference type="EMBL" id="KAK3356528.1"/>
    </source>
</evidence>
<organism evidence="2 3">
    <name type="scientific">Lasiosphaeria hispida</name>
    <dbReference type="NCBI Taxonomy" id="260671"/>
    <lineage>
        <taxon>Eukaryota</taxon>
        <taxon>Fungi</taxon>
        <taxon>Dikarya</taxon>
        <taxon>Ascomycota</taxon>
        <taxon>Pezizomycotina</taxon>
        <taxon>Sordariomycetes</taxon>
        <taxon>Sordariomycetidae</taxon>
        <taxon>Sordariales</taxon>
        <taxon>Lasiosphaeriaceae</taxon>
        <taxon>Lasiosphaeria</taxon>
    </lineage>
</organism>
<dbReference type="Proteomes" id="UP001275084">
    <property type="component" value="Unassembled WGS sequence"/>
</dbReference>
<feature type="chain" id="PRO_5042535238" evidence="1">
    <location>
        <begin position="18"/>
        <end position="157"/>
    </location>
</feature>
<evidence type="ECO:0000256" key="1">
    <source>
        <dbReference type="SAM" id="SignalP"/>
    </source>
</evidence>
<protein>
    <submittedName>
        <fullName evidence="2">Uncharacterized protein</fullName>
    </submittedName>
</protein>
<reference evidence="2" key="1">
    <citation type="journal article" date="2023" name="Mol. Phylogenet. Evol.">
        <title>Genome-scale phylogeny and comparative genomics of the fungal order Sordariales.</title>
        <authorList>
            <person name="Hensen N."/>
            <person name="Bonometti L."/>
            <person name="Westerberg I."/>
            <person name="Brannstrom I.O."/>
            <person name="Guillou S."/>
            <person name="Cros-Aarteil S."/>
            <person name="Calhoun S."/>
            <person name="Haridas S."/>
            <person name="Kuo A."/>
            <person name="Mondo S."/>
            <person name="Pangilinan J."/>
            <person name="Riley R."/>
            <person name="LaButti K."/>
            <person name="Andreopoulos B."/>
            <person name="Lipzen A."/>
            <person name="Chen C."/>
            <person name="Yan M."/>
            <person name="Daum C."/>
            <person name="Ng V."/>
            <person name="Clum A."/>
            <person name="Steindorff A."/>
            <person name="Ohm R.A."/>
            <person name="Martin F."/>
            <person name="Silar P."/>
            <person name="Natvig D.O."/>
            <person name="Lalanne C."/>
            <person name="Gautier V."/>
            <person name="Ament-Velasquez S.L."/>
            <person name="Kruys A."/>
            <person name="Hutchinson M.I."/>
            <person name="Powell A.J."/>
            <person name="Barry K."/>
            <person name="Miller A.N."/>
            <person name="Grigoriev I.V."/>
            <person name="Debuchy R."/>
            <person name="Gladieux P."/>
            <person name="Hiltunen Thoren M."/>
            <person name="Johannesson H."/>
        </authorList>
    </citation>
    <scope>NUCLEOTIDE SEQUENCE</scope>
    <source>
        <strain evidence="2">CBS 955.72</strain>
    </source>
</reference>
<keyword evidence="3" id="KW-1185">Reference proteome</keyword>
<name>A0AAJ0HL05_9PEZI</name>
<gene>
    <name evidence="2" type="ORF">B0T25DRAFT_565889</name>
</gene>
<dbReference type="AlphaFoldDB" id="A0AAJ0HL05"/>
<feature type="signal peptide" evidence="1">
    <location>
        <begin position="1"/>
        <end position="17"/>
    </location>
</feature>
<reference evidence="2" key="2">
    <citation type="submission" date="2023-06" db="EMBL/GenBank/DDBJ databases">
        <authorList>
            <consortium name="Lawrence Berkeley National Laboratory"/>
            <person name="Haridas S."/>
            <person name="Hensen N."/>
            <person name="Bonometti L."/>
            <person name="Westerberg I."/>
            <person name="Brannstrom I.O."/>
            <person name="Guillou S."/>
            <person name="Cros-Aarteil S."/>
            <person name="Calhoun S."/>
            <person name="Kuo A."/>
            <person name="Mondo S."/>
            <person name="Pangilinan J."/>
            <person name="Riley R."/>
            <person name="Labutti K."/>
            <person name="Andreopoulos B."/>
            <person name="Lipzen A."/>
            <person name="Chen C."/>
            <person name="Yanf M."/>
            <person name="Daum C."/>
            <person name="Ng V."/>
            <person name="Clum A."/>
            <person name="Steindorff A."/>
            <person name="Ohm R."/>
            <person name="Martin F."/>
            <person name="Silar P."/>
            <person name="Natvig D."/>
            <person name="Lalanne C."/>
            <person name="Gautier V."/>
            <person name="Ament-Velasquez S.L."/>
            <person name="Kruys A."/>
            <person name="Hutchinson M.I."/>
            <person name="Powell A.J."/>
            <person name="Barry K."/>
            <person name="Miller A.N."/>
            <person name="Grigoriev I.V."/>
            <person name="Debuchy R."/>
            <person name="Gladieux P."/>
            <person name="Thoren M.H."/>
            <person name="Johannesson H."/>
        </authorList>
    </citation>
    <scope>NUCLEOTIDE SEQUENCE</scope>
    <source>
        <strain evidence="2">CBS 955.72</strain>
    </source>
</reference>